<dbReference type="NCBIfam" id="NF007797">
    <property type="entry name" value="PRK10502.1"/>
    <property type="match status" value="1"/>
</dbReference>
<dbReference type="RefSeq" id="WP_345157153.1">
    <property type="nucleotide sequence ID" value="NZ_BAABHC010000004.1"/>
</dbReference>
<dbReference type="Proteomes" id="UP001500552">
    <property type="component" value="Unassembled WGS sequence"/>
</dbReference>
<dbReference type="CDD" id="cd05825">
    <property type="entry name" value="LbH_wcaF_like"/>
    <property type="match status" value="1"/>
</dbReference>
<dbReference type="InterPro" id="IPR051159">
    <property type="entry name" value="Hexapeptide_acetyltransf"/>
</dbReference>
<dbReference type="PANTHER" id="PTHR23416">
    <property type="entry name" value="SIALIC ACID SYNTHASE-RELATED"/>
    <property type="match status" value="1"/>
</dbReference>
<name>A0ABP8LDI8_9BACT</name>
<reference evidence="4" key="1">
    <citation type="journal article" date="2019" name="Int. J. Syst. Evol. Microbiol.">
        <title>The Global Catalogue of Microorganisms (GCM) 10K type strain sequencing project: providing services to taxonomists for standard genome sequencing and annotation.</title>
        <authorList>
            <consortium name="The Broad Institute Genomics Platform"/>
            <consortium name="The Broad Institute Genome Sequencing Center for Infectious Disease"/>
            <person name="Wu L."/>
            <person name="Ma J."/>
        </authorList>
    </citation>
    <scope>NUCLEOTIDE SEQUENCE [LARGE SCALE GENOMIC DNA]</scope>
    <source>
        <strain evidence="4">JCM 17926</strain>
    </source>
</reference>
<comment type="similarity">
    <text evidence="1">Belongs to the transferase hexapeptide repeat family.</text>
</comment>
<gene>
    <name evidence="3" type="ORF">GCM10023188_09390</name>
</gene>
<evidence type="ECO:0000256" key="1">
    <source>
        <dbReference type="ARBA" id="ARBA00007274"/>
    </source>
</evidence>
<comment type="caution">
    <text evidence="3">The sequence shown here is derived from an EMBL/GenBank/DDBJ whole genome shotgun (WGS) entry which is preliminary data.</text>
</comment>
<proteinExistence type="inferred from homology"/>
<protein>
    <submittedName>
        <fullName evidence="3">Colanic acid biosynthesis acetyltransferase</fullName>
    </submittedName>
</protein>
<dbReference type="EMBL" id="BAABHC010000004">
    <property type="protein sequence ID" value="GAA4426879.1"/>
    <property type="molecule type" value="Genomic_DNA"/>
</dbReference>
<dbReference type="InterPro" id="IPR011004">
    <property type="entry name" value="Trimer_LpxA-like_sf"/>
</dbReference>
<accession>A0ABP8LDI8</accession>
<evidence type="ECO:0000256" key="2">
    <source>
        <dbReference type="ARBA" id="ARBA00022679"/>
    </source>
</evidence>
<evidence type="ECO:0000313" key="3">
    <source>
        <dbReference type="EMBL" id="GAA4426879.1"/>
    </source>
</evidence>
<dbReference type="PANTHER" id="PTHR23416:SF23">
    <property type="entry name" value="ACETYLTRANSFERASE C18B11.09C-RELATED"/>
    <property type="match status" value="1"/>
</dbReference>
<keyword evidence="2" id="KW-0808">Transferase</keyword>
<keyword evidence="4" id="KW-1185">Reference proteome</keyword>
<dbReference type="SUPFAM" id="SSF51161">
    <property type="entry name" value="Trimeric LpxA-like enzymes"/>
    <property type="match status" value="1"/>
</dbReference>
<sequence>MIQKPSYKVNLSAYNNDWYYPGAGAVKRTLWFFVNALFFINPFNPVSAIKVQLLRLFGAKVGKGVMIKPSVNIKYPWLLQVGNHVWIGEEVWIDNLTTVQIKDNVSISQGAMLLTGSHNYKTNTFDLQIGKIIVEEGAWIGAKAIVCPNITCGSHSVLAAGSVATSDMEPYMIYQGNPAVVKRKRIII</sequence>
<dbReference type="Gene3D" id="2.160.10.10">
    <property type="entry name" value="Hexapeptide repeat proteins"/>
    <property type="match status" value="1"/>
</dbReference>
<evidence type="ECO:0000313" key="4">
    <source>
        <dbReference type="Proteomes" id="UP001500552"/>
    </source>
</evidence>
<organism evidence="3 4">
    <name type="scientific">Pontibacter saemangeumensis</name>
    <dbReference type="NCBI Taxonomy" id="1084525"/>
    <lineage>
        <taxon>Bacteria</taxon>
        <taxon>Pseudomonadati</taxon>
        <taxon>Bacteroidota</taxon>
        <taxon>Cytophagia</taxon>
        <taxon>Cytophagales</taxon>
        <taxon>Hymenobacteraceae</taxon>
        <taxon>Pontibacter</taxon>
    </lineage>
</organism>